<dbReference type="AlphaFoldDB" id="I7G9H8"/>
<keyword evidence="1" id="KW-0067">ATP-binding</keyword>
<protein>
    <submittedName>
        <fullName evidence="1">Macaca fascicularis brain cDNA clone: QorA-11888, similar to human ATP-binding cassette, sub-family F (GCN20), member 3(ABCF3), mRNA, RefSeq: NM_018358.1</fullName>
    </submittedName>
</protein>
<accession>I7G9H8</accession>
<keyword evidence="1" id="KW-0547">Nucleotide-binding</keyword>
<organism evidence="1">
    <name type="scientific">Macaca fascicularis</name>
    <name type="common">Crab-eating macaque</name>
    <name type="synonym">Cynomolgus monkey</name>
    <dbReference type="NCBI Taxonomy" id="9541"/>
    <lineage>
        <taxon>Eukaryota</taxon>
        <taxon>Metazoa</taxon>
        <taxon>Chordata</taxon>
        <taxon>Craniata</taxon>
        <taxon>Vertebrata</taxon>
        <taxon>Euteleostomi</taxon>
        <taxon>Mammalia</taxon>
        <taxon>Eutheria</taxon>
        <taxon>Euarchontoglires</taxon>
        <taxon>Primates</taxon>
        <taxon>Haplorrhini</taxon>
        <taxon>Catarrhini</taxon>
        <taxon>Cercopithecidae</taxon>
        <taxon>Cercopithecinae</taxon>
        <taxon>Macaca</taxon>
    </lineage>
</organism>
<proteinExistence type="evidence at transcript level"/>
<evidence type="ECO:0000313" key="1">
    <source>
        <dbReference type="EMBL" id="BAE88088.1"/>
    </source>
</evidence>
<dbReference type="EMBL" id="AB171025">
    <property type="protein sequence ID" value="BAE88088.1"/>
    <property type="molecule type" value="mRNA"/>
</dbReference>
<sequence>MTLLPCRVCWRVTVCERICYGGSGSSVPRLLLAGQRALKLQSWQKSMPSWRRLRLTRHLLGRQSFSLGLALPLKCSSNPPGSSQVAGG</sequence>
<dbReference type="GO" id="GO:0005524">
    <property type="term" value="F:ATP binding"/>
    <property type="evidence" value="ECO:0007669"/>
    <property type="project" value="UniProtKB-KW"/>
</dbReference>
<reference evidence="1" key="1">
    <citation type="journal article" date="2007" name="PLoS Biol.">
        <title>Rate of evolution in brain-expressed genes in humans and other primates.</title>
        <authorList>
            <person name="Wang H.-Y."/>
            <person name="Chien H.-C."/>
            <person name="Osada N."/>
            <person name="Hashimoto K."/>
            <person name="Sugano S."/>
            <person name="Gojobori T."/>
            <person name="Chou C.-K."/>
            <person name="Tsai S.-F."/>
            <person name="Wu C.-I."/>
            <person name="Shen C.-K.J."/>
        </authorList>
    </citation>
    <scope>NUCLEOTIDE SEQUENCE</scope>
</reference>
<name>I7G9H8_MACFA</name>